<dbReference type="Proteomes" id="UP001500575">
    <property type="component" value="Unassembled WGS sequence"/>
</dbReference>
<dbReference type="InterPro" id="IPR014729">
    <property type="entry name" value="Rossmann-like_a/b/a_fold"/>
</dbReference>
<proteinExistence type="inferred from homology"/>
<gene>
    <name evidence="3" type="ORF">GCM10009843_22220</name>
</gene>
<dbReference type="PANTHER" id="PTHR46268">
    <property type="entry name" value="STRESS RESPONSE PROTEIN NHAX"/>
    <property type="match status" value="1"/>
</dbReference>
<dbReference type="InterPro" id="IPR006015">
    <property type="entry name" value="Universal_stress_UspA"/>
</dbReference>
<dbReference type="InterPro" id="IPR006016">
    <property type="entry name" value="UspA"/>
</dbReference>
<feature type="domain" description="UspA" evidence="2">
    <location>
        <begin position="20"/>
        <end position="156"/>
    </location>
</feature>
<evidence type="ECO:0000256" key="1">
    <source>
        <dbReference type="ARBA" id="ARBA00008791"/>
    </source>
</evidence>
<sequence>MTDKAEYDADHIVRGDHTAIVVGVDGSPHGQEALEWAAAEASTGQRPLHIVHGFTWPMMGVPFELASLALPDARLQAAAEAVLLDAETRARDLAPDVKVTTELVMGSTERALLQQAHDAEMIVVGSQTMHAFTELFTGSGPATLAAHASCPVIIVHRRTDQRSPASRVVVGTDGSDASEPAVDFAFEAAARHGASLTAVHAWSPPTSVFPEAVVAQHERERLLGVLEAKARRFPQIEVEVKLVDDDPGGALTEESADAELIVVGSRGRGGLQGLLLGSVSQTVLHDAECPVAVVGPHAGSTDLSTDDDK</sequence>
<dbReference type="PRINTS" id="PR01438">
    <property type="entry name" value="UNVRSLSTRESS"/>
</dbReference>
<dbReference type="SUPFAM" id="SSF52402">
    <property type="entry name" value="Adenine nucleotide alpha hydrolases-like"/>
    <property type="match status" value="2"/>
</dbReference>
<keyword evidence="4" id="KW-1185">Reference proteome</keyword>
<dbReference type="Pfam" id="PF00582">
    <property type="entry name" value="Usp"/>
    <property type="match status" value="2"/>
</dbReference>
<comment type="caution">
    <text evidence="3">The sequence shown here is derived from an EMBL/GenBank/DDBJ whole genome shotgun (WGS) entry which is preliminary data.</text>
</comment>
<dbReference type="RefSeq" id="WP_344303785.1">
    <property type="nucleotide sequence ID" value="NZ_BAAAQQ010000011.1"/>
</dbReference>
<evidence type="ECO:0000313" key="4">
    <source>
        <dbReference type="Proteomes" id="UP001500575"/>
    </source>
</evidence>
<dbReference type="Gene3D" id="3.40.50.620">
    <property type="entry name" value="HUPs"/>
    <property type="match status" value="2"/>
</dbReference>
<accession>A0ABP5K269</accession>
<evidence type="ECO:0000313" key="3">
    <source>
        <dbReference type="EMBL" id="GAA2124983.1"/>
    </source>
</evidence>
<evidence type="ECO:0000259" key="2">
    <source>
        <dbReference type="Pfam" id="PF00582"/>
    </source>
</evidence>
<feature type="domain" description="UspA" evidence="2">
    <location>
        <begin position="167"/>
        <end position="294"/>
    </location>
</feature>
<name>A0ABP5K269_9ACTN</name>
<reference evidence="4" key="1">
    <citation type="journal article" date="2019" name="Int. J. Syst. Evol. Microbiol.">
        <title>The Global Catalogue of Microorganisms (GCM) 10K type strain sequencing project: providing services to taxonomists for standard genome sequencing and annotation.</title>
        <authorList>
            <consortium name="The Broad Institute Genomics Platform"/>
            <consortium name="The Broad Institute Genome Sequencing Center for Infectious Disease"/>
            <person name="Wu L."/>
            <person name="Ma J."/>
        </authorList>
    </citation>
    <scope>NUCLEOTIDE SEQUENCE [LARGE SCALE GENOMIC DNA]</scope>
    <source>
        <strain evidence="4">JCM 16021</strain>
    </source>
</reference>
<comment type="similarity">
    <text evidence="1">Belongs to the universal stress protein A family.</text>
</comment>
<organism evidence="3 4">
    <name type="scientific">Nocardioides bigeumensis</name>
    <dbReference type="NCBI Taxonomy" id="433657"/>
    <lineage>
        <taxon>Bacteria</taxon>
        <taxon>Bacillati</taxon>
        <taxon>Actinomycetota</taxon>
        <taxon>Actinomycetes</taxon>
        <taxon>Propionibacteriales</taxon>
        <taxon>Nocardioidaceae</taxon>
        <taxon>Nocardioides</taxon>
    </lineage>
</organism>
<dbReference type="EMBL" id="BAAAQQ010000011">
    <property type="protein sequence ID" value="GAA2124983.1"/>
    <property type="molecule type" value="Genomic_DNA"/>
</dbReference>
<dbReference type="PANTHER" id="PTHR46268:SF6">
    <property type="entry name" value="UNIVERSAL STRESS PROTEIN UP12"/>
    <property type="match status" value="1"/>
</dbReference>
<protein>
    <submittedName>
        <fullName evidence="3">Universal stress protein</fullName>
    </submittedName>
</protein>